<gene>
    <name evidence="1" type="ORF">SAMN05444159_0484</name>
</gene>
<evidence type="ECO:0000313" key="2">
    <source>
        <dbReference type="Proteomes" id="UP000189935"/>
    </source>
</evidence>
<proteinExistence type="predicted"/>
<organism evidence="1 2">
    <name type="scientific">Bradyrhizobium lablabi</name>
    <dbReference type="NCBI Taxonomy" id="722472"/>
    <lineage>
        <taxon>Bacteria</taxon>
        <taxon>Pseudomonadati</taxon>
        <taxon>Pseudomonadota</taxon>
        <taxon>Alphaproteobacteria</taxon>
        <taxon>Hyphomicrobiales</taxon>
        <taxon>Nitrobacteraceae</taxon>
        <taxon>Bradyrhizobium</taxon>
    </lineage>
</organism>
<reference evidence="1 2" key="1">
    <citation type="submission" date="2016-11" db="EMBL/GenBank/DDBJ databases">
        <authorList>
            <person name="Jaros S."/>
            <person name="Januszkiewicz K."/>
            <person name="Wedrychowicz H."/>
        </authorList>
    </citation>
    <scope>NUCLEOTIDE SEQUENCE [LARGE SCALE GENOMIC DNA]</scope>
    <source>
        <strain evidence="1 2">GAS499</strain>
    </source>
</reference>
<protein>
    <submittedName>
        <fullName evidence="1">Uncharacterized protein</fullName>
    </submittedName>
</protein>
<dbReference type="EMBL" id="LT670844">
    <property type="protein sequence ID" value="SHJ38767.1"/>
    <property type="molecule type" value="Genomic_DNA"/>
</dbReference>
<name>A0A1M6IWH5_9BRAD</name>
<evidence type="ECO:0000313" key="1">
    <source>
        <dbReference type="EMBL" id="SHJ38767.1"/>
    </source>
</evidence>
<dbReference type="AlphaFoldDB" id="A0A1M6IWH5"/>
<sequence length="72" mass="7980">MKLRECNDSLKALVLVDSLPDIILPALAYAASQKTYVPVVAVKTVVKYCGPDFLARTLGRERARNLRSRYAA</sequence>
<accession>A0A1M6IWH5</accession>
<dbReference type="Proteomes" id="UP000189935">
    <property type="component" value="Chromosome I"/>
</dbReference>